<sequence>MQDVIIESSNQSSSLAANVRKVTIKKSRGIFSYMFDWLIKGLLTALLLIMNFLLFAGSGSQKVFADGFMLQPEIMSVVIGLLVFSMLLMLLFSFSSVLQNLLVSLIAAGFVWALLSQFAVYDKTSILVPMLSPYIGAAAASMFTDVSHWILVAGAGILTFVVLMISSKSSLVYFVGIIFVVFGGVVADSYIMRDRHQEFAVKYDNHLDKIAPNAKKYVYFFLPNATSYVTLGDLKDQLGATAKGKETQERLIAFLAKNNFWVYPNAYTMAKDPLMSMVEDLNNIDDEKAERHIQRNVAIDSVWKFHNITDEYVYLKDTQLIDVYKNSKYRVSAYQSRGIDFCNKNNERNVDKCVDKINVPVSAEGMKLSTWEKSKFLLVQWLNSFHLSSDWSTLYGALNGFISAEKTPIIGIPYDYLYVVNSFKTLDVVLNDIANDKGNRAYFVFMDLPSDMYVYDEFCRVKPQDKWLAMDNYKWVSNKNLFAKRQAYQEQFSCMLGSLEQFMQKLNEKQLDKNTVIVLQGISGINDIDAVKTDDYIAKFKSDNLVLLAIKDPSRNNFSIYNQICESRELVRNYLYKQGNCREFNRMELHSTAASGLQKELLKSVLTKDSVNQALAHFNEWYGKWKAFNSIQKPGNVLKPAEKNAKAPVPAEEIPLPEAEETETADVLNTTELPEEKNVGEVKVMEAPIDEGNEVEVKSISAEIQEKEKQSEGDTLTSSSSAEDISAKTEANEEKVAEPIDSAAETAVSAEEVPSGTDAATNAVQTESEAEQPAVGAVDAGEASGNSGKQ</sequence>
<feature type="transmembrane region" description="Helical" evidence="2">
    <location>
        <begin position="172"/>
        <end position="192"/>
    </location>
</feature>
<evidence type="ECO:0000256" key="2">
    <source>
        <dbReference type="SAM" id="Phobius"/>
    </source>
</evidence>
<proteinExistence type="predicted"/>
<feature type="compositionally biased region" description="Low complexity" evidence="1">
    <location>
        <begin position="647"/>
        <end position="657"/>
    </location>
</feature>
<dbReference type="Proteomes" id="UP000824107">
    <property type="component" value="Unassembled WGS sequence"/>
</dbReference>
<feature type="compositionally biased region" description="Polar residues" evidence="1">
    <location>
        <begin position="758"/>
        <end position="767"/>
    </location>
</feature>
<evidence type="ECO:0000313" key="4">
    <source>
        <dbReference type="Proteomes" id="UP000824107"/>
    </source>
</evidence>
<feature type="compositionally biased region" description="Basic and acidic residues" evidence="1">
    <location>
        <begin position="725"/>
        <end position="738"/>
    </location>
</feature>
<organism evidence="3 4">
    <name type="scientific">Candidatus Scatocola faecipullorum</name>
    <dbReference type="NCBI Taxonomy" id="2840917"/>
    <lineage>
        <taxon>Bacteria</taxon>
        <taxon>Pseudomonadati</taxon>
        <taxon>Pseudomonadota</taxon>
        <taxon>Alphaproteobacteria</taxon>
        <taxon>Rhodospirillales</taxon>
        <taxon>Rhodospirillaceae</taxon>
        <taxon>Rhodospirillaceae incertae sedis</taxon>
        <taxon>Candidatus Scatocola</taxon>
    </lineage>
</organism>
<comment type="caution">
    <text evidence="3">The sequence shown here is derived from an EMBL/GenBank/DDBJ whole genome shotgun (WGS) entry which is preliminary data.</text>
</comment>
<accession>A0A9D1M357</accession>
<evidence type="ECO:0000313" key="3">
    <source>
        <dbReference type="EMBL" id="HIU52752.1"/>
    </source>
</evidence>
<feature type="compositionally biased region" description="Basic and acidic residues" evidence="1">
    <location>
        <begin position="674"/>
        <end position="684"/>
    </location>
</feature>
<dbReference type="EMBL" id="DVNC01000015">
    <property type="protein sequence ID" value="HIU52752.1"/>
    <property type="molecule type" value="Genomic_DNA"/>
</dbReference>
<protein>
    <submittedName>
        <fullName evidence="3">Uncharacterized protein</fullName>
    </submittedName>
</protein>
<reference evidence="3" key="2">
    <citation type="journal article" date="2021" name="PeerJ">
        <title>Extensive microbial diversity within the chicken gut microbiome revealed by metagenomics and culture.</title>
        <authorList>
            <person name="Gilroy R."/>
            <person name="Ravi A."/>
            <person name="Getino M."/>
            <person name="Pursley I."/>
            <person name="Horton D.L."/>
            <person name="Alikhan N.F."/>
            <person name="Baker D."/>
            <person name="Gharbi K."/>
            <person name="Hall N."/>
            <person name="Watson M."/>
            <person name="Adriaenssens E.M."/>
            <person name="Foster-Nyarko E."/>
            <person name="Jarju S."/>
            <person name="Secka A."/>
            <person name="Antonio M."/>
            <person name="Oren A."/>
            <person name="Chaudhuri R.R."/>
            <person name="La Ragione R."/>
            <person name="Hildebrand F."/>
            <person name="Pallen M.J."/>
        </authorList>
    </citation>
    <scope>NUCLEOTIDE SEQUENCE</scope>
    <source>
        <strain evidence="3">ChiW3-316</strain>
    </source>
</reference>
<feature type="compositionally biased region" description="Polar residues" evidence="1">
    <location>
        <begin position="713"/>
        <end position="723"/>
    </location>
</feature>
<feature type="transmembrane region" description="Helical" evidence="2">
    <location>
        <begin position="146"/>
        <end position="165"/>
    </location>
</feature>
<evidence type="ECO:0000256" key="1">
    <source>
        <dbReference type="SAM" id="MobiDB-lite"/>
    </source>
</evidence>
<feature type="compositionally biased region" description="Low complexity" evidence="1">
    <location>
        <begin position="742"/>
        <end position="753"/>
    </location>
</feature>
<reference evidence="3" key="1">
    <citation type="submission" date="2020-10" db="EMBL/GenBank/DDBJ databases">
        <authorList>
            <person name="Gilroy R."/>
        </authorList>
    </citation>
    <scope>NUCLEOTIDE SEQUENCE</scope>
    <source>
        <strain evidence="3">ChiW3-316</strain>
    </source>
</reference>
<keyword evidence="2" id="KW-0812">Transmembrane</keyword>
<feature type="transmembrane region" description="Helical" evidence="2">
    <location>
        <begin position="101"/>
        <end position="121"/>
    </location>
</feature>
<dbReference type="AlphaFoldDB" id="A0A9D1M357"/>
<feature type="transmembrane region" description="Helical" evidence="2">
    <location>
        <begin position="74"/>
        <end position="94"/>
    </location>
</feature>
<feature type="region of interest" description="Disordered" evidence="1">
    <location>
        <begin position="641"/>
        <end position="790"/>
    </location>
</feature>
<gene>
    <name evidence="3" type="ORF">IAD20_01570</name>
</gene>
<keyword evidence="2" id="KW-0472">Membrane</keyword>
<keyword evidence="2" id="KW-1133">Transmembrane helix</keyword>
<name>A0A9D1M357_9PROT</name>
<feature type="transmembrane region" description="Helical" evidence="2">
    <location>
        <begin position="30"/>
        <end position="54"/>
    </location>
</feature>